<organism evidence="1 3">
    <name type="scientific">Plasmodiophora brassicae</name>
    <name type="common">Clubroot disease agent</name>
    <dbReference type="NCBI Taxonomy" id="37360"/>
    <lineage>
        <taxon>Eukaryota</taxon>
        <taxon>Sar</taxon>
        <taxon>Rhizaria</taxon>
        <taxon>Endomyxa</taxon>
        <taxon>Phytomyxea</taxon>
        <taxon>Plasmodiophorida</taxon>
        <taxon>Plasmodiophoridae</taxon>
        <taxon>Plasmodiophora</taxon>
    </lineage>
</organism>
<name>A0A0G4J223_PLABS</name>
<keyword evidence="3" id="KW-1185">Reference proteome</keyword>
<evidence type="ECO:0000313" key="3">
    <source>
        <dbReference type="Proteomes" id="UP000039324"/>
    </source>
</evidence>
<evidence type="ECO:0000313" key="4">
    <source>
        <dbReference type="Proteomes" id="UP000290189"/>
    </source>
</evidence>
<protein>
    <submittedName>
        <fullName evidence="1">Uncharacterized protein</fullName>
    </submittedName>
</protein>
<sequence>MPSLVAAWLSIADPSCRSQRQCWSSWAALRHALSVSSVVCLPRQISFMSALTDTHPSAPPAALDDMSACIDHLHSRFGDLFHPGHTSIVSLLLSLVDLAPNRPALCRSVLAMYDSALRPMTGRKAHQAIVRHSLDDVLLPLRHTVPALADSVDGILQRHLYRPSCPSMAMPSKITPHALASMSALLCAYLSCSERRSDACQAALSAADLCIHHCQIDARTAVAQVASIYAIIHQRRLYNANADTDRTLCTMFQSHIAALVDLDASLDITSALSAVIVVDDARMDVPLLARVVRRCGPGLVSSVYTAHRQMSDLISVVLDLGTTADVPRCCSAQHIPPMQIAPIITETVLPRLASPAAHLVLASLLRFAPVATLPSLYDRLVSAAPSLPIYVAARVTRHRYRRAHVLPDDLIGGPDPIPFGSDLPGWSPSCHTLLSALHCLLMSHCLSRFDDCHRLSPTCLQLLLDDGDPMLFTADGPVWTICLDVRFWPHVLAMVLRYADDRDQVYALACRLLPLLPTSSVLLDLDHLRRVLPDAIISTMPSSLSSYICSLPASYLDTPAMGRLADYCLQTLPHADPVWRHTAPLTSWPLRRLPAADRLPFALANDDLIEYLLDDDLYALLSDDRRRSEQVLRALVQRRSPALDKMEIVPGQVTACSYLMRSPRMALSTVQSCIANNGLDSDVFLLSLVQSPFLSDLFDAVLPALLSRDMPQVHAALVSSIAADQFDSCLQYALGKNVQRPVALSFLRAIAERLRYRSDLCPVLHRHLHALLLSFHDLPQCIPVLTTLVSQRHCIRLSTLDLSLILQLLQSYPVAPSARDDARLLQAMARHRPVPLAPIIAQYTSCVLQRGIRDDRLLTDLSRLPTVSPVQIGLLLQAAIRAFDDGKTCPDGAIALVNICNRAQIQSVHASLVGDPVAQRRLHRLHRLYLRRYKYYGRA</sequence>
<evidence type="ECO:0000313" key="2">
    <source>
        <dbReference type="EMBL" id="SPR01760.1"/>
    </source>
</evidence>
<keyword evidence="2" id="KW-0496">Mitochondrion</keyword>
<evidence type="ECO:0000313" key="1">
    <source>
        <dbReference type="EMBL" id="CEP01587.1"/>
    </source>
</evidence>
<dbReference type="Proteomes" id="UP000039324">
    <property type="component" value="Unassembled WGS sequence"/>
</dbReference>
<dbReference type="AlphaFoldDB" id="A0A0G4J223"/>
<proteinExistence type="predicted"/>
<accession>A0A0G4J223</accession>
<reference evidence="1 3" key="1">
    <citation type="submission" date="2015-02" db="EMBL/GenBank/DDBJ databases">
        <authorList>
            <person name="Chooi Y.-H."/>
        </authorList>
    </citation>
    <scope>NUCLEOTIDE SEQUENCE [LARGE SCALE GENOMIC DNA]</scope>
    <source>
        <strain evidence="1">E3</strain>
    </source>
</reference>
<dbReference type="EMBL" id="CDSF01000113">
    <property type="protein sequence ID" value="CEP01587.1"/>
    <property type="molecule type" value="Genomic_DNA"/>
</dbReference>
<dbReference type="EMBL" id="OVEO01000019">
    <property type="protein sequence ID" value="SPR01760.1"/>
    <property type="molecule type" value="Genomic_DNA"/>
</dbReference>
<reference evidence="2 4" key="2">
    <citation type="submission" date="2018-03" db="EMBL/GenBank/DDBJ databases">
        <authorList>
            <person name="Fogelqvist J."/>
        </authorList>
    </citation>
    <scope>NUCLEOTIDE SEQUENCE [LARGE SCALE GENOMIC DNA]</scope>
</reference>
<gene>
    <name evidence="1" type="ORF">PBRA_008529</name>
    <name evidence="2" type="ORF">PLBR_LOCUS8975</name>
</gene>
<geneLocation type="mitochondrion" evidence="2"/>
<dbReference type="Proteomes" id="UP000290189">
    <property type="component" value="Unassembled WGS sequence"/>
</dbReference>